<keyword evidence="2" id="KW-1185">Reference proteome</keyword>
<protein>
    <submittedName>
        <fullName evidence="1">Uncharacterized protein</fullName>
    </submittedName>
</protein>
<evidence type="ECO:0000313" key="2">
    <source>
        <dbReference type="Proteomes" id="UP000029278"/>
    </source>
</evidence>
<dbReference type="EMBL" id="JMQA01000005">
    <property type="protein sequence ID" value="KFN11689.1"/>
    <property type="molecule type" value="Genomic_DNA"/>
</dbReference>
<proteinExistence type="predicted"/>
<dbReference type="AlphaFoldDB" id="A0A090ZK22"/>
<gene>
    <name evidence="1" type="ORF">DJ90_6451</name>
</gene>
<sequence>MGLFFRCKRSGNKGDSLKDLIFSHFVKMKKVFDKIFLTFTKISDMMGLNDLRKRLNKL</sequence>
<organism evidence="1 2">
    <name type="scientific">Paenibacillus macerans</name>
    <name type="common">Bacillus macerans</name>
    <dbReference type="NCBI Taxonomy" id="44252"/>
    <lineage>
        <taxon>Bacteria</taxon>
        <taxon>Bacillati</taxon>
        <taxon>Bacillota</taxon>
        <taxon>Bacilli</taxon>
        <taxon>Bacillales</taxon>
        <taxon>Paenibacillaceae</taxon>
        <taxon>Paenibacillus</taxon>
    </lineage>
</organism>
<evidence type="ECO:0000313" key="1">
    <source>
        <dbReference type="EMBL" id="KFN11689.1"/>
    </source>
</evidence>
<comment type="caution">
    <text evidence="1">The sequence shown here is derived from an EMBL/GenBank/DDBJ whole genome shotgun (WGS) entry which is preliminary data.</text>
</comment>
<reference evidence="1 2" key="1">
    <citation type="submission" date="2014-04" db="EMBL/GenBank/DDBJ databases">
        <authorList>
            <person name="Bishop-Lilly K.A."/>
            <person name="Broomall S.M."/>
            <person name="Chain P.S."/>
            <person name="Chertkov O."/>
            <person name="Coyne S.R."/>
            <person name="Daligault H.E."/>
            <person name="Davenport K.W."/>
            <person name="Erkkila T."/>
            <person name="Frey K.G."/>
            <person name="Gibbons H.S."/>
            <person name="Gu W."/>
            <person name="Jaissle J."/>
            <person name="Johnson S.L."/>
            <person name="Koroleva G.I."/>
            <person name="Ladner J.T."/>
            <person name="Lo C.-C."/>
            <person name="Minogue T.D."/>
            <person name="Munk C."/>
            <person name="Palacios G.F."/>
            <person name="Redden C.L."/>
            <person name="Rosenzweig C.N."/>
            <person name="Scholz M.B."/>
            <person name="Teshima H."/>
            <person name="Xu Y."/>
        </authorList>
    </citation>
    <scope>NUCLEOTIDE SEQUENCE [LARGE SCALE GENOMIC DNA]</scope>
    <source>
        <strain evidence="1 2">8244</strain>
    </source>
</reference>
<dbReference type="STRING" id="44252.DJ90_6451"/>
<dbReference type="Proteomes" id="UP000029278">
    <property type="component" value="Unassembled WGS sequence"/>
</dbReference>
<dbReference type="HOGENOM" id="CLU_2975047_0_0_9"/>
<dbReference type="PATRIC" id="fig|44252.3.peg.416"/>
<name>A0A090ZK22_PAEMA</name>
<accession>A0A090ZK22</accession>